<accession>A0A1W2CW89</accession>
<dbReference type="AlphaFoldDB" id="A0A1W2CW89"/>
<evidence type="ECO:0000313" key="3">
    <source>
        <dbReference type="Proteomes" id="UP000192674"/>
    </source>
</evidence>
<reference evidence="2 3" key="1">
    <citation type="submission" date="2017-04" db="EMBL/GenBank/DDBJ databases">
        <authorList>
            <person name="Afonso C.L."/>
            <person name="Miller P.J."/>
            <person name="Scott M.A."/>
            <person name="Spackman E."/>
            <person name="Goraichik I."/>
            <person name="Dimitrov K.M."/>
            <person name="Suarez D.L."/>
            <person name="Swayne D.E."/>
        </authorList>
    </citation>
    <scope>NUCLEOTIDE SEQUENCE [LARGE SCALE GENOMIC DNA]</scope>
    <source>
        <strain evidence="2 3">DSM 43828</strain>
    </source>
</reference>
<dbReference type="RefSeq" id="WP_084426307.1">
    <property type="nucleotide sequence ID" value="NZ_FWXV01000002.1"/>
</dbReference>
<dbReference type="Proteomes" id="UP000192674">
    <property type="component" value="Unassembled WGS sequence"/>
</dbReference>
<proteinExistence type="predicted"/>
<organism evidence="2 3">
    <name type="scientific">Kibdelosporangium aridum</name>
    <dbReference type="NCBI Taxonomy" id="2030"/>
    <lineage>
        <taxon>Bacteria</taxon>
        <taxon>Bacillati</taxon>
        <taxon>Actinomycetota</taxon>
        <taxon>Actinomycetes</taxon>
        <taxon>Pseudonocardiales</taxon>
        <taxon>Pseudonocardiaceae</taxon>
        <taxon>Kibdelosporangium</taxon>
    </lineage>
</organism>
<feature type="compositionally biased region" description="Basic and acidic residues" evidence="1">
    <location>
        <begin position="26"/>
        <end position="45"/>
    </location>
</feature>
<keyword evidence="3" id="KW-1185">Reference proteome</keyword>
<evidence type="ECO:0000256" key="1">
    <source>
        <dbReference type="SAM" id="MobiDB-lite"/>
    </source>
</evidence>
<dbReference type="EMBL" id="FWXV01000002">
    <property type="protein sequence ID" value="SMC89505.1"/>
    <property type="molecule type" value="Genomic_DNA"/>
</dbReference>
<feature type="region of interest" description="Disordered" evidence="1">
    <location>
        <begin position="1"/>
        <end position="69"/>
    </location>
</feature>
<protein>
    <submittedName>
        <fullName evidence="2">Uncharacterized protein</fullName>
    </submittedName>
</protein>
<evidence type="ECO:0000313" key="2">
    <source>
        <dbReference type="EMBL" id="SMC89505.1"/>
    </source>
</evidence>
<name>A0A1W2CW89_KIBAR</name>
<sequence length="69" mass="7702">MSQSFDEAMAKFSGEVDDAVSRARRAAAEARELTARLRIESREAPDAPPVPQTSDEDDDFSQEQIMTRD</sequence>
<gene>
    <name evidence="2" type="ORF">SAMN05661093_02558</name>
</gene>